<dbReference type="WBParaSite" id="Gr19_v10_g17594.t1">
    <property type="protein sequence ID" value="Gr19_v10_g17594.t1"/>
    <property type="gene ID" value="Gr19_v10_g17594"/>
</dbReference>
<dbReference type="InterPro" id="IPR037033">
    <property type="entry name" value="DNA-dir_RNAP_su2_hyb_sf"/>
</dbReference>
<reference evidence="9" key="1">
    <citation type="submission" date="2022-11" db="UniProtKB">
        <authorList>
            <consortium name="WormBaseParasite"/>
        </authorList>
    </citation>
    <scope>IDENTIFICATION</scope>
</reference>
<dbReference type="GO" id="GO:0003677">
    <property type="term" value="F:DNA binding"/>
    <property type="evidence" value="ECO:0007669"/>
    <property type="project" value="InterPro"/>
</dbReference>
<comment type="similarity">
    <text evidence="1">Belongs to the RNA polymerase beta chain family.</text>
</comment>
<accession>A0A914HK21</accession>
<dbReference type="Proteomes" id="UP000887572">
    <property type="component" value="Unplaced"/>
</dbReference>
<dbReference type="InterPro" id="IPR006186">
    <property type="entry name" value="Ser/Thr-sp_prot-phosphatase"/>
</dbReference>
<dbReference type="InterPro" id="IPR015712">
    <property type="entry name" value="DNA-dir_RNA_pol_su2"/>
</dbReference>
<evidence type="ECO:0000259" key="7">
    <source>
        <dbReference type="SMART" id="SM00156"/>
    </source>
</evidence>
<dbReference type="FunFam" id="2.40.270.10:FF:000006">
    <property type="entry name" value="DNA-directed RNA polymerase subunit beta"/>
    <property type="match status" value="1"/>
</dbReference>
<dbReference type="Pfam" id="PF00562">
    <property type="entry name" value="RNA_pol_Rpb2_6"/>
    <property type="match status" value="3"/>
</dbReference>
<name>A0A914HK21_GLORO</name>
<evidence type="ECO:0000256" key="6">
    <source>
        <dbReference type="ARBA" id="ARBA00023163"/>
    </source>
</evidence>
<dbReference type="PANTHER" id="PTHR20856">
    <property type="entry name" value="DNA-DIRECTED RNA POLYMERASE I SUBUNIT 2"/>
    <property type="match status" value="1"/>
</dbReference>
<keyword evidence="5" id="KW-0548">Nucleotidyltransferase</keyword>
<dbReference type="InterPro" id="IPR029052">
    <property type="entry name" value="Metallo-depent_PP-like"/>
</dbReference>
<keyword evidence="4" id="KW-0808">Transferase</keyword>
<dbReference type="Pfam" id="PF00149">
    <property type="entry name" value="Metallophos"/>
    <property type="match status" value="1"/>
</dbReference>
<dbReference type="Gene3D" id="2.40.270.10">
    <property type="entry name" value="DNA-directed RNA polymerase, subunit 2, domain 6"/>
    <property type="match status" value="2"/>
</dbReference>
<evidence type="ECO:0000256" key="3">
    <source>
        <dbReference type="ARBA" id="ARBA00022478"/>
    </source>
</evidence>
<evidence type="ECO:0000256" key="2">
    <source>
        <dbReference type="ARBA" id="ARBA00012418"/>
    </source>
</evidence>
<dbReference type="Gene3D" id="3.60.21.10">
    <property type="match status" value="1"/>
</dbReference>
<proteinExistence type="inferred from homology"/>
<dbReference type="GO" id="GO:0006351">
    <property type="term" value="P:DNA-templated transcription"/>
    <property type="evidence" value="ECO:0007669"/>
    <property type="project" value="InterPro"/>
</dbReference>
<dbReference type="InterPro" id="IPR007646">
    <property type="entry name" value="RNA_pol_Rpb2_4"/>
</dbReference>
<feature type="domain" description="Serine/threonine specific protein phosphatases" evidence="7">
    <location>
        <begin position="31"/>
        <end position="292"/>
    </location>
</feature>
<dbReference type="SMART" id="SM00156">
    <property type="entry name" value="PP2Ac"/>
    <property type="match status" value="1"/>
</dbReference>
<dbReference type="SUPFAM" id="SSF64484">
    <property type="entry name" value="beta and beta-prime subunits of DNA dependent RNA-polymerase"/>
    <property type="match status" value="1"/>
</dbReference>
<evidence type="ECO:0000313" key="8">
    <source>
        <dbReference type="Proteomes" id="UP000887572"/>
    </source>
</evidence>
<dbReference type="SUPFAM" id="SSF56300">
    <property type="entry name" value="Metallo-dependent phosphatases"/>
    <property type="match status" value="1"/>
</dbReference>
<dbReference type="GO" id="GO:0016787">
    <property type="term" value="F:hydrolase activity"/>
    <property type="evidence" value="ECO:0007669"/>
    <property type="project" value="InterPro"/>
</dbReference>
<dbReference type="InterPro" id="IPR004843">
    <property type="entry name" value="Calcineurin-like_PHP"/>
</dbReference>
<dbReference type="PRINTS" id="PR00114">
    <property type="entry name" value="STPHPHTASE"/>
</dbReference>
<dbReference type="GO" id="GO:0003899">
    <property type="term" value="F:DNA-directed RNA polymerase activity"/>
    <property type="evidence" value="ECO:0007669"/>
    <property type="project" value="UniProtKB-EC"/>
</dbReference>
<protein>
    <recommendedName>
        <fullName evidence="2">DNA-directed RNA polymerase</fullName>
        <ecNumber evidence="2">2.7.7.6</ecNumber>
    </recommendedName>
</protein>
<dbReference type="InterPro" id="IPR007120">
    <property type="entry name" value="DNA-dir_RNAP_su2_dom"/>
</dbReference>
<sequence length="745" mass="83547">MEEPAPLNDGELDAIIAKVQMASAQEFTQNVSQEEVEQVCLTTINLLKRQQTLVEITPPVVVCGNIHGQFTDLERIFEAHGFPPNKKYLFLGDFVDRGPRSLQTALLLLLYNARYPESFYVLRGHHECSRANQVYGFYTEIQRRFGDTNCEHIWMLFNQTFSWLPYVGLVGGRILCLHGGISPIMRSLDQLRTLRRGLLDPPNPSMELDILFADPEQGVRGSSELIWLSALISAFFLEPNFSAIENSSRCFPPPDTKGKIIWCLHDITGIRFATESLNTQRRKRNLTPIQPGLNSDSKKFNSVEANCGQSPQSQFWPLHSISSDTLDNSEIQVRLAHPSVTQLLSRLVRDVAPILRLLYNFGVQDVRPLKFSVIHDRRFHTVFLNGSIVGVTDDGAFVSVSFNASTNALYLASDGGRLCRPYIIVENGCPCLTKSQIEEVQEDGKTRLSSVLESLSMNIKFLAQTTHLEIEPFSLLGIVSGLIPYPHHNQSPRNTYQCAMGKQAMGTIGYNQQKKIDLLMYLLVFPQKPLVKTKTIELSNFEKLPAGQNSIVAVMSFSGYDIEDALVQNKASLDRGFGRCMVYRFAKGTARKRNCFCWGEDNAQTGAYQKIHAIDADMPFDQNGTVPDLIMKLHGRMAVGKLMELLSGCHAFTGDDMETDMLISGSTGQQMAAYVYFGPIYYQKLKQMLMDKLRLGGGRDIEQMAALPAVACASLTRTPLAAHLQRLRSAVQLVWERRGRRKGKE</sequence>
<dbReference type="GO" id="GO:0032549">
    <property type="term" value="F:ribonucleoside binding"/>
    <property type="evidence" value="ECO:0007669"/>
    <property type="project" value="InterPro"/>
</dbReference>
<organism evidence="8 9">
    <name type="scientific">Globodera rostochiensis</name>
    <name type="common">Golden nematode worm</name>
    <name type="synonym">Heterodera rostochiensis</name>
    <dbReference type="NCBI Taxonomy" id="31243"/>
    <lineage>
        <taxon>Eukaryota</taxon>
        <taxon>Metazoa</taxon>
        <taxon>Ecdysozoa</taxon>
        <taxon>Nematoda</taxon>
        <taxon>Chromadorea</taxon>
        <taxon>Rhabditida</taxon>
        <taxon>Tylenchina</taxon>
        <taxon>Tylenchomorpha</taxon>
        <taxon>Tylenchoidea</taxon>
        <taxon>Heteroderidae</taxon>
        <taxon>Heteroderinae</taxon>
        <taxon>Globodera</taxon>
    </lineage>
</organism>
<dbReference type="GO" id="GO:0000428">
    <property type="term" value="C:DNA-directed RNA polymerase complex"/>
    <property type="evidence" value="ECO:0007669"/>
    <property type="project" value="UniProtKB-KW"/>
</dbReference>
<keyword evidence="6" id="KW-0804">Transcription</keyword>
<evidence type="ECO:0000256" key="1">
    <source>
        <dbReference type="ARBA" id="ARBA00006835"/>
    </source>
</evidence>
<dbReference type="EC" id="2.7.7.6" evidence="2"/>
<evidence type="ECO:0000256" key="4">
    <source>
        <dbReference type="ARBA" id="ARBA00022679"/>
    </source>
</evidence>
<evidence type="ECO:0000256" key="5">
    <source>
        <dbReference type="ARBA" id="ARBA00022695"/>
    </source>
</evidence>
<dbReference type="Pfam" id="PF04566">
    <property type="entry name" value="RNA_pol_Rpb2_4"/>
    <property type="match status" value="1"/>
</dbReference>
<evidence type="ECO:0000313" key="9">
    <source>
        <dbReference type="WBParaSite" id="Gr19_v10_g17594.t1"/>
    </source>
</evidence>
<keyword evidence="3" id="KW-0240">DNA-directed RNA polymerase</keyword>
<dbReference type="AlphaFoldDB" id="A0A914HK21"/>
<keyword evidence="8" id="KW-1185">Reference proteome</keyword>